<accession>A0A1E5UK89</accession>
<dbReference type="InterPro" id="IPR013105">
    <property type="entry name" value="TPR_2"/>
</dbReference>
<feature type="compositionally biased region" description="Low complexity" evidence="4">
    <location>
        <begin position="133"/>
        <end position="147"/>
    </location>
</feature>
<sequence>LCTSLVCLPAPGRRGECAAARVGCRDRAPVMAEADRMRLRAAALSLRDDEGVRDKPDRKADVFADLGSPVSPLRLRPAAATPSSSSSSAGSAKSPAPGNAAAAAMGRGGGRGNHSGELEGSNPPRPPGHRRSGSGPLIFSGGSSSAGSVGGCGGGGSTATSSPLTNALPTGNICPSGRVAGAAAAPQPPRARPVVLGSGMGHYGHGSIMRGCGGSAGGVTPARSSIDAASLHSNSSRSPASCPAPPPASSAGLQEITRAGNEWYKKGRYGEALRHYDRAVALCPDSAACRGNRAAALIGLGRLAEAFRECEEAVRLDPASGRAHGRLAGLCLRLGMVEKARMHFTLLGSVNQSDHAEWQKLHEVESHQGRCMDARKIRDWKSALREADAAIVNGADSSQLVTPTCIVFEIIIPFLGSRAIHKIDFRLQLLALRSEALLRLHKLEEADSTITSLLKLDNASLPSMPTKLLGMAVDSYVLIVQAQVNMAFGRFDSAVALAEKARLIDRGNSEVEVILNNVRLVAMARAQGNDLFKTGKFAEASIAYGEGLKYEPSNPVLYCNRAACWSKLGRWVKAVEDCNEALRVQPNYTKALLRRAASYAKLERWADCVRDYEVLRKDLPGDTEVAESLFYAQVALKKTRGEDVSNMMFGGEVEAVTSLEQLRDAIHSPGVSVLYFMATTNQQCAQIAPSVDSLCSECPSVNFLKVNVDESPMVARAENVRVVPTFKIYKDGTRVKEMICPSLQVLRYSVRHYAVSSS</sequence>
<evidence type="ECO:0000259" key="5">
    <source>
        <dbReference type="Pfam" id="PF00085"/>
    </source>
</evidence>
<dbReference type="CDD" id="cd02947">
    <property type="entry name" value="TRX_family"/>
    <property type="match status" value="1"/>
</dbReference>
<evidence type="ECO:0000256" key="2">
    <source>
        <dbReference type="ARBA" id="ARBA00022803"/>
    </source>
</evidence>
<keyword evidence="2 3" id="KW-0802">TPR repeat</keyword>
<feature type="compositionally biased region" description="Basic and acidic residues" evidence="4">
    <location>
        <begin position="49"/>
        <end position="62"/>
    </location>
</feature>
<dbReference type="AlphaFoldDB" id="A0A1E5UK89"/>
<evidence type="ECO:0000313" key="6">
    <source>
        <dbReference type="EMBL" id="OEL13306.1"/>
    </source>
</evidence>
<dbReference type="OrthoDB" id="2121326at2759"/>
<proteinExistence type="predicted"/>
<gene>
    <name evidence="6" type="ORF">BAE44_0025675</name>
</gene>
<reference evidence="6 7" key="1">
    <citation type="submission" date="2016-09" db="EMBL/GenBank/DDBJ databases">
        <title>The draft genome of Dichanthelium oligosanthes: A C3 panicoid grass species.</title>
        <authorList>
            <person name="Studer A.J."/>
            <person name="Schnable J.C."/>
            <person name="Brutnell T.P."/>
        </authorList>
    </citation>
    <scope>NUCLEOTIDE SEQUENCE [LARGE SCALE GENOMIC DNA]</scope>
    <source>
        <strain evidence="7">cv. Kellogg 1175</strain>
        <tissue evidence="6">Leaf</tissue>
    </source>
</reference>
<evidence type="ECO:0000256" key="1">
    <source>
        <dbReference type="ARBA" id="ARBA00022737"/>
    </source>
</evidence>
<dbReference type="STRING" id="888268.A0A1E5UK89"/>
<keyword evidence="7" id="KW-1185">Reference proteome</keyword>
<protein>
    <submittedName>
        <fullName evidence="6">TPR repeat-containing thioredoxin TTL1</fullName>
    </submittedName>
</protein>
<dbReference type="Pfam" id="PF07719">
    <property type="entry name" value="TPR_2"/>
    <property type="match status" value="1"/>
</dbReference>
<dbReference type="GO" id="GO:0006950">
    <property type="term" value="P:response to stress"/>
    <property type="evidence" value="ECO:0007669"/>
    <property type="project" value="UniProtKB-ARBA"/>
</dbReference>
<dbReference type="InterPro" id="IPR013766">
    <property type="entry name" value="Thioredoxin_domain"/>
</dbReference>
<dbReference type="SMART" id="SM00028">
    <property type="entry name" value="TPR"/>
    <property type="match status" value="7"/>
</dbReference>
<dbReference type="GO" id="GO:0005737">
    <property type="term" value="C:cytoplasm"/>
    <property type="evidence" value="ECO:0007669"/>
    <property type="project" value="TreeGrafter"/>
</dbReference>
<dbReference type="PROSITE" id="PS50005">
    <property type="entry name" value="TPR"/>
    <property type="match status" value="1"/>
</dbReference>
<evidence type="ECO:0000313" key="7">
    <source>
        <dbReference type="Proteomes" id="UP000095767"/>
    </source>
</evidence>
<dbReference type="Pfam" id="PF00515">
    <property type="entry name" value="TPR_1"/>
    <property type="match status" value="1"/>
</dbReference>
<dbReference type="InterPro" id="IPR019734">
    <property type="entry name" value="TPR_rpt"/>
</dbReference>
<dbReference type="InterPro" id="IPR036249">
    <property type="entry name" value="Thioredoxin-like_sf"/>
</dbReference>
<comment type="caution">
    <text evidence="6">The sequence shown here is derived from an EMBL/GenBank/DDBJ whole genome shotgun (WGS) entry which is preliminary data.</text>
</comment>
<feature type="compositionally biased region" description="Low complexity" evidence="4">
    <location>
        <begin position="77"/>
        <end position="105"/>
    </location>
</feature>
<dbReference type="Gene3D" id="1.25.40.10">
    <property type="entry name" value="Tetratricopeptide repeat domain"/>
    <property type="match status" value="1"/>
</dbReference>
<dbReference type="Proteomes" id="UP000095767">
    <property type="component" value="Unassembled WGS sequence"/>
</dbReference>
<feature type="non-terminal residue" evidence="6">
    <location>
        <position position="1"/>
    </location>
</feature>
<dbReference type="Gene3D" id="3.40.30.10">
    <property type="entry name" value="Glutaredoxin"/>
    <property type="match status" value="1"/>
</dbReference>
<feature type="domain" description="Thioredoxin" evidence="5">
    <location>
        <begin position="664"/>
        <end position="738"/>
    </location>
</feature>
<evidence type="ECO:0000256" key="4">
    <source>
        <dbReference type="SAM" id="MobiDB-lite"/>
    </source>
</evidence>
<dbReference type="Pfam" id="PF14559">
    <property type="entry name" value="TPR_19"/>
    <property type="match status" value="1"/>
</dbReference>
<keyword evidence="1" id="KW-0677">Repeat</keyword>
<dbReference type="SUPFAM" id="SSF48452">
    <property type="entry name" value="TPR-like"/>
    <property type="match status" value="1"/>
</dbReference>
<dbReference type="PANTHER" id="PTHR46050:SF4">
    <property type="entry name" value="OS05G0587300 PROTEIN"/>
    <property type="match status" value="1"/>
</dbReference>
<feature type="region of interest" description="Disordered" evidence="4">
    <location>
        <begin position="49"/>
        <end position="165"/>
    </location>
</feature>
<name>A0A1E5UK89_9POAL</name>
<dbReference type="Pfam" id="PF00085">
    <property type="entry name" value="Thioredoxin"/>
    <property type="match status" value="1"/>
</dbReference>
<dbReference type="InterPro" id="IPR011990">
    <property type="entry name" value="TPR-like_helical_dom_sf"/>
</dbReference>
<dbReference type="InterPro" id="IPR044534">
    <property type="entry name" value="TTL1-4"/>
</dbReference>
<feature type="repeat" description="TPR" evidence="3">
    <location>
        <begin position="253"/>
        <end position="286"/>
    </location>
</feature>
<evidence type="ECO:0000256" key="3">
    <source>
        <dbReference type="PROSITE-ProRule" id="PRU00339"/>
    </source>
</evidence>
<feature type="region of interest" description="Disordered" evidence="4">
    <location>
        <begin position="226"/>
        <end position="252"/>
    </location>
</feature>
<organism evidence="6 7">
    <name type="scientific">Dichanthelium oligosanthes</name>
    <dbReference type="NCBI Taxonomy" id="888268"/>
    <lineage>
        <taxon>Eukaryota</taxon>
        <taxon>Viridiplantae</taxon>
        <taxon>Streptophyta</taxon>
        <taxon>Embryophyta</taxon>
        <taxon>Tracheophyta</taxon>
        <taxon>Spermatophyta</taxon>
        <taxon>Magnoliopsida</taxon>
        <taxon>Liliopsida</taxon>
        <taxon>Poales</taxon>
        <taxon>Poaceae</taxon>
        <taxon>PACMAD clade</taxon>
        <taxon>Panicoideae</taxon>
        <taxon>Panicodae</taxon>
        <taxon>Paniceae</taxon>
        <taxon>Dichantheliinae</taxon>
        <taxon>Dichanthelium</taxon>
    </lineage>
</organism>
<dbReference type="FunFam" id="3.40.30.10:FF:000211">
    <property type="entry name" value="TPR repeat-containing thioredoxin TTL4"/>
    <property type="match status" value="1"/>
</dbReference>
<dbReference type="PANTHER" id="PTHR46050">
    <property type="entry name" value="TPR REPEAT-CONTAINING THIOREDOXIN"/>
    <property type="match status" value="1"/>
</dbReference>
<dbReference type="EMBL" id="LWDX02073881">
    <property type="protein sequence ID" value="OEL13306.1"/>
    <property type="molecule type" value="Genomic_DNA"/>
</dbReference>
<dbReference type="SUPFAM" id="SSF52833">
    <property type="entry name" value="Thioredoxin-like"/>
    <property type="match status" value="1"/>
</dbReference>
<feature type="compositionally biased region" description="Gly residues" evidence="4">
    <location>
        <begin position="148"/>
        <end position="157"/>
    </location>
</feature>